<feature type="active site" description="Proton acceptor; specific for (S)-substrate epimerization" evidence="5">
    <location>
        <position position="258"/>
    </location>
</feature>
<comment type="cofactor">
    <cofactor evidence="6 7">
        <name>Mg(2+)</name>
        <dbReference type="ChEBI" id="CHEBI:18420"/>
    </cofactor>
    <text evidence="6 7">Binds 1 Mg(2+) ion per subunit.</text>
</comment>
<feature type="binding site" evidence="6">
    <location>
        <position position="236"/>
    </location>
    <ligand>
        <name>Mg(2+)</name>
        <dbReference type="ChEBI" id="CHEBI:18420"/>
    </ligand>
</feature>
<dbReference type="KEGG" id="chu:CHU_1670"/>
<dbReference type="Gene3D" id="3.20.20.120">
    <property type="entry name" value="Enolase-like C-terminal domain"/>
    <property type="match status" value="1"/>
</dbReference>
<feature type="binding site" evidence="6">
    <location>
        <position position="184"/>
    </location>
    <ligand>
        <name>Mg(2+)</name>
        <dbReference type="ChEBI" id="CHEBI:18420"/>
    </ligand>
</feature>
<dbReference type="RefSeq" id="WP_011585055.1">
    <property type="nucleotide sequence ID" value="NZ_FPJX01000010.1"/>
</dbReference>
<keyword evidence="3 6" id="KW-0460">Magnesium</keyword>
<feature type="active site" description="Proton acceptor; specific for (R)-substrate epimerization" evidence="5">
    <location>
        <position position="160"/>
    </location>
</feature>
<name>A0A6N4SRG6_CYTH3</name>
<evidence type="ECO:0000256" key="3">
    <source>
        <dbReference type="ARBA" id="ARBA00022842"/>
    </source>
</evidence>
<dbReference type="InterPro" id="IPR013342">
    <property type="entry name" value="Mandelate_racemase_C"/>
</dbReference>
<evidence type="ECO:0000256" key="5">
    <source>
        <dbReference type="PIRSR" id="PIRSR634603-1"/>
    </source>
</evidence>
<keyword evidence="10" id="KW-1185">Reference proteome</keyword>
<dbReference type="AlphaFoldDB" id="A0A6N4SRG6"/>
<dbReference type="EC" id="5.1.1.-" evidence="7"/>
<dbReference type="SUPFAM" id="SSF54826">
    <property type="entry name" value="Enolase N-terminal domain-like"/>
    <property type="match status" value="1"/>
</dbReference>
<organism evidence="9 10">
    <name type="scientific">Cytophaga hutchinsonii (strain ATCC 33406 / DSM 1761 / CIP 103989 / NBRC 15051 / NCIMB 9469 / D465)</name>
    <dbReference type="NCBI Taxonomy" id="269798"/>
    <lineage>
        <taxon>Bacteria</taxon>
        <taxon>Pseudomonadati</taxon>
        <taxon>Bacteroidota</taxon>
        <taxon>Cytophagia</taxon>
        <taxon>Cytophagales</taxon>
        <taxon>Cytophagaceae</taxon>
        <taxon>Cytophaga</taxon>
    </lineage>
</organism>
<dbReference type="OrthoDB" id="9775391at2"/>
<reference evidence="9 10" key="1">
    <citation type="journal article" date="2007" name="Appl. Environ. Microbiol.">
        <title>Genome sequence of the cellulolytic gliding bacterium Cytophaga hutchinsonii.</title>
        <authorList>
            <person name="Xie G."/>
            <person name="Bruce D.C."/>
            <person name="Challacombe J.F."/>
            <person name="Chertkov O."/>
            <person name="Detter J.C."/>
            <person name="Gilna P."/>
            <person name="Han C.S."/>
            <person name="Lucas S."/>
            <person name="Misra M."/>
            <person name="Myers G.L."/>
            <person name="Richardson P."/>
            <person name="Tapia R."/>
            <person name="Thayer N."/>
            <person name="Thompson L.S."/>
            <person name="Brettin T.S."/>
            <person name="Henrissat B."/>
            <person name="Wilson D.B."/>
            <person name="McBride M.J."/>
        </authorList>
    </citation>
    <scope>NUCLEOTIDE SEQUENCE [LARGE SCALE GENOMIC DNA]</scope>
    <source>
        <strain evidence="10">ATCC 33406 / DSM 1761 / CIP 103989 / NBRC 15051 / NCIMB 9469 / D465</strain>
    </source>
</reference>
<dbReference type="EMBL" id="CP000383">
    <property type="protein sequence ID" value="ABG58938.1"/>
    <property type="molecule type" value="Genomic_DNA"/>
</dbReference>
<accession>A0A6N4SRG6</accession>
<comment type="similarity">
    <text evidence="1 7">Belongs to the mandelate racemase/muconate lactonizing enzyme family.</text>
</comment>
<evidence type="ECO:0000313" key="9">
    <source>
        <dbReference type="EMBL" id="ABG58938.1"/>
    </source>
</evidence>
<dbReference type="SUPFAM" id="SSF51604">
    <property type="entry name" value="Enolase C-terminal domain-like"/>
    <property type="match status" value="1"/>
</dbReference>
<dbReference type="SMART" id="SM00922">
    <property type="entry name" value="MR_MLE"/>
    <property type="match status" value="1"/>
</dbReference>
<dbReference type="PANTHER" id="PTHR48080">
    <property type="entry name" value="D-GALACTONATE DEHYDRATASE-RELATED"/>
    <property type="match status" value="1"/>
</dbReference>
<dbReference type="Proteomes" id="UP000001822">
    <property type="component" value="Chromosome"/>
</dbReference>
<dbReference type="InterPro" id="IPR036849">
    <property type="entry name" value="Enolase-like_C_sf"/>
</dbReference>
<evidence type="ECO:0000313" key="10">
    <source>
        <dbReference type="Proteomes" id="UP000001822"/>
    </source>
</evidence>
<keyword evidence="4 7" id="KW-0413">Isomerase</keyword>
<evidence type="ECO:0000259" key="8">
    <source>
        <dbReference type="SMART" id="SM00922"/>
    </source>
</evidence>
<dbReference type="PANTHER" id="PTHR48080:SF3">
    <property type="entry name" value="ENOLASE SUPERFAMILY MEMBER DDB_G0284701"/>
    <property type="match status" value="1"/>
</dbReference>
<feature type="binding site" evidence="6">
    <location>
        <position position="211"/>
    </location>
    <ligand>
        <name>Mg(2+)</name>
        <dbReference type="ChEBI" id="CHEBI:18420"/>
    </ligand>
</feature>
<dbReference type="InterPro" id="IPR029065">
    <property type="entry name" value="Enolase_C-like"/>
</dbReference>
<dbReference type="Gene3D" id="3.30.390.10">
    <property type="entry name" value="Enolase-like, N-terminal domain"/>
    <property type="match status" value="1"/>
</dbReference>
<feature type="domain" description="Mandelate racemase/muconate lactonizing enzyme C-terminal" evidence="8">
    <location>
        <begin position="139"/>
        <end position="232"/>
    </location>
</feature>
<dbReference type="GO" id="GO:0000287">
    <property type="term" value="F:magnesium ion binding"/>
    <property type="evidence" value="ECO:0007669"/>
    <property type="project" value="UniProtKB-ARBA"/>
</dbReference>
<dbReference type="InterPro" id="IPR034603">
    <property type="entry name" value="Dipeptide_epimerase"/>
</dbReference>
<gene>
    <name evidence="9" type="primary">murI</name>
    <name evidence="9" type="ordered locus">CHU_1670</name>
</gene>
<evidence type="ECO:0000256" key="1">
    <source>
        <dbReference type="ARBA" id="ARBA00008031"/>
    </source>
</evidence>
<dbReference type="GO" id="GO:0016855">
    <property type="term" value="F:racemase and epimerase activity, acting on amino acids and derivatives"/>
    <property type="evidence" value="ECO:0007669"/>
    <property type="project" value="UniProtKB-UniRule"/>
</dbReference>
<sequence>MEKSYWEQAHLQLPLKYTWKISRNASTEKINVIVFLCIDGRTYPGEAAPNVRYGESVELIDLQFKHFQTVWKDSLLQDEHAYNDVLDGLKLCQSLRFALESAYVHARCDKDPAFFERYTGIKMHTSPLATSYTLPIMDPGQIQEFIQTHDLTRFDTLKIKTGKEESKELIKTASRYFDKMIRVDANEAWTDPDLLIKELEELKRIPLEFIEQPFESAQKDAYKYFKKYSKIPVIADESITFAPDLKEIKELFHGVNMKLMKAGGYREGANILLKSKELGLKTMVGCMVETTLGIRSGMWISGHSDYIDLDGSFVIDNEPFKLVSENLGRLVIKQVNFFIEKWQK</sequence>
<protein>
    <recommendedName>
        <fullName evidence="7">Dipeptide epimerase</fullName>
        <ecNumber evidence="7">5.1.1.-</ecNumber>
    </recommendedName>
</protein>
<dbReference type="CDD" id="cd03319">
    <property type="entry name" value="L-Ala-DL-Glu_epimerase"/>
    <property type="match status" value="1"/>
</dbReference>
<dbReference type="InterPro" id="IPR029017">
    <property type="entry name" value="Enolase-like_N"/>
</dbReference>
<evidence type="ECO:0000256" key="7">
    <source>
        <dbReference type="RuleBase" id="RU366006"/>
    </source>
</evidence>
<evidence type="ECO:0000256" key="2">
    <source>
        <dbReference type="ARBA" id="ARBA00022723"/>
    </source>
</evidence>
<dbReference type="Pfam" id="PF13378">
    <property type="entry name" value="MR_MLE_C"/>
    <property type="match status" value="1"/>
</dbReference>
<keyword evidence="2 6" id="KW-0479">Metal-binding</keyword>
<dbReference type="InterPro" id="IPR034593">
    <property type="entry name" value="DgoD-like"/>
</dbReference>
<proteinExistence type="inferred from homology"/>
<evidence type="ECO:0000256" key="6">
    <source>
        <dbReference type="PIRSR" id="PIRSR634603-3"/>
    </source>
</evidence>
<evidence type="ECO:0000256" key="4">
    <source>
        <dbReference type="ARBA" id="ARBA00023235"/>
    </source>
</evidence>